<keyword evidence="2" id="KW-1185">Reference proteome</keyword>
<organism evidence="1 2">
    <name type="scientific">Artomyces pyxidatus</name>
    <dbReference type="NCBI Taxonomy" id="48021"/>
    <lineage>
        <taxon>Eukaryota</taxon>
        <taxon>Fungi</taxon>
        <taxon>Dikarya</taxon>
        <taxon>Basidiomycota</taxon>
        <taxon>Agaricomycotina</taxon>
        <taxon>Agaricomycetes</taxon>
        <taxon>Russulales</taxon>
        <taxon>Auriscalpiaceae</taxon>
        <taxon>Artomyces</taxon>
    </lineage>
</organism>
<proteinExistence type="predicted"/>
<reference evidence="1" key="2">
    <citation type="journal article" date="2022" name="New Phytol.">
        <title>Evolutionary transition to the ectomycorrhizal habit in the genomes of a hyperdiverse lineage of mushroom-forming fungi.</title>
        <authorList>
            <person name="Looney B."/>
            <person name="Miyauchi S."/>
            <person name="Morin E."/>
            <person name="Drula E."/>
            <person name="Courty P.E."/>
            <person name="Kohler A."/>
            <person name="Kuo A."/>
            <person name="LaButti K."/>
            <person name="Pangilinan J."/>
            <person name="Lipzen A."/>
            <person name="Riley R."/>
            <person name="Andreopoulos W."/>
            <person name="He G."/>
            <person name="Johnson J."/>
            <person name="Nolan M."/>
            <person name="Tritt A."/>
            <person name="Barry K.W."/>
            <person name="Grigoriev I.V."/>
            <person name="Nagy L.G."/>
            <person name="Hibbett D."/>
            <person name="Henrissat B."/>
            <person name="Matheny P.B."/>
            <person name="Labbe J."/>
            <person name="Martin F.M."/>
        </authorList>
    </citation>
    <scope>NUCLEOTIDE SEQUENCE</scope>
    <source>
        <strain evidence="1">HHB10654</strain>
    </source>
</reference>
<protein>
    <submittedName>
        <fullName evidence="1">Uncharacterized protein</fullName>
    </submittedName>
</protein>
<evidence type="ECO:0000313" key="1">
    <source>
        <dbReference type="EMBL" id="KAI0057927.1"/>
    </source>
</evidence>
<accession>A0ACB8SP01</accession>
<dbReference type="EMBL" id="MU277241">
    <property type="protein sequence ID" value="KAI0057927.1"/>
    <property type="molecule type" value="Genomic_DNA"/>
</dbReference>
<name>A0ACB8SP01_9AGAM</name>
<dbReference type="Proteomes" id="UP000814140">
    <property type="component" value="Unassembled WGS sequence"/>
</dbReference>
<reference evidence="1" key="1">
    <citation type="submission" date="2021-03" db="EMBL/GenBank/DDBJ databases">
        <authorList>
            <consortium name="DOE Joint Genome Institute"/>
            <person name="Ahrendt S."/>
            <person name="Looney B.P."/>
            <person name="Miyauchi S."/>
            <person name="Morin E."/>
            <person name="Drula E."/>
            <person name="Courty P.E."/>
            <person name="Chicoki N."/>
            <person name="Fauchery L."/>
            <person name="Kohler A."/>
            <person name="Kuo A."/>
            <person name="Labutti K."/>
            <person name="Pangilinan J."/>
            <person name="Lipzen A."/>
            <person name="Riley R."/>
            <person name="Andreopoulos W."/>
            <person name="He G."/>
            <person name="Johnson J."/>
            <person name="Barry K.W."/>
            <person name="Grigoriev I.V."/>
            <person name="Nagy L."/>
            <person name="Hibbett D."/>
            <person name="Henrissat B."/>
            <person name="Matheny P.B."/>
            <person name="Labbe J."/>
            <person name="Martin F."/>
        </authorList>
    </citation>
    <scope>NUCLEOTIDE SEQUENCE</scope>
    <source>
        <strain evidence="1">HHB10654</strain>
    </source>
</reference>
<sequence>MKHVQLAIGPGAEAQFRSLLARGIPVVVDVEREKLQGGWHPRDFVRSYGNRKISVVNTETNVSTPSTVEAFFKQFGQERTSTDILKLKDWPPEKDFRTEFADHYQSFIDAVPFPDITRPDGVLNMRSHYPRNGVVPDLGPKMYNAFGTKHDNSHKGSTRLHLDVTDAVNIMAHSEPLPDGSPGVARWDLFPRESIAKLRDSLRAHFSVVEDPIHSQNIYLTPDLLQKLAFEDGIRPYTIYQKPGQAIFVPAGCPHQVSNQSDAVKVACDFLSMENLGVSEWLSHDFRSHRLAGGTTQDVLQLQPTLWYAWQALNKLYDESSESVAGERATIPDSPSESGRGHLRLFHQVHPYLIDE</sequence>
<evidence type="ECO:0000313" key="2">
    <source>
        <dbReference type="Proteomes" id="UP000814140"/>
    </source>
</evidence>
<comment type="caution">
    <text evidence="1">The sequence shown here is derived from an EMBL/GenBank/DDBJ whole genome shotgun (WGS) entry which is preliminary data.</text>
</comment>
<gene>
    <name evidence="1" type="ORF">BV25DRAFT_1811707</name>
</gene>